<evidence type="ECO:0000259" key="1">
    <source>
        <dbReference type="Pfam" id="PF12697"/>
    </source>
</evidence>
<dbReference type="EMBL" id="HE717023">
    <property type="protein sequence ID" value="CCG46600.1"/>
    <property type="molecule type" value="Genomic_DNA"/>
</dbReference>
<dbReference type="eggNOG" id="COG2267">
    <property type="taxonomic scope" value="Bacteria"/>
</dbReference>
<sequence>MTEVQTNTIQTKDGRTVAYCEYGDLSGYPIFYAHGGPGSRLEARYLESTAKKFKFRLIAMDRPGMGGSTIKEDRALLDYPEDIRELADALEIEKFGSMGTSSGGAHTTVCSYSLADRLTFNFTFAGYTNFAEMPDAAEKLEAPADRLSIKLAMKSPPLFRLLYKGLGIAMKMFPKLTINSLLKTVSETDKKMAQDPQFQERFIAEQKEAFRQGGKGVAIDAAVHYVDWGVKLKEIPGRIHIFHGTEDRLVPFSYGQHLADHIPNAVFHPLEGQGHLFLFEKDYQEMIFKMAETELKNRK</sequence>
<reference evidence="2 3" key="1">
    <citation type="journal article" date="2013" name="Environ. Microbiol.">
        <title>Chloride and organic osmolytes: a hybrid strategy to cope with elevated salinities by the moderately halophilic, chloride-dependent bacterium Halobacillus halophilus.</title>
        <authorList>
            <person name="Saum S.H."/>
            <person name="Pfeiffer F."/>
            <person name="Palm P."/>
            <person name="Rampp M."/>
            <person name="Schuster S.C."/>
            <person name="Muller V."/>
            <person name="Oesterhelt D."/>
        </authorList>
    </citation>
    <scope>NUCLEOTIDE SEQUENCE [LARGE SCALE GENOMIC DNA]</scope>
    <source>
        <strain evidence="3">ATCC 35676 / DSM 2266 / JCM 20832 / KCTC 3685 / LMG 17431 / NBRC 102448 / NCIMB 2269</strain>
    </source>
</reference>
<dbReference type="STRING" id="866895.HBHAL_4258"/>
<dbReference type="KEGG" id="hhd:HBHAL_4258"/>
<organism evidence="2 3">
    <name type="scientific">Halobacillus halophilus (strain ATCC 35676 / DSM 2266 / JCM 20832 / KCTC 3685 / LMG 17431 / NBRC 102448 / NCIMB 2269)</name>
    <name type="common">Sporosarcina halophila</name>
    <dbReference type="NCBI Taxonomy" id="866895"/>
    <lineage>
        <taxon>Bacteria</taxon>
        <taxon>Bacillati</taxon>
        <taxon>Bacillota</taxon>
        <taxon>Bacilli</taxon>
        <taxon>Bacillales</taxon>
        <taxon>Bacillaceae</taxon>
        <taxon>Halobacillus</taxon>
    </lineage>
</organism>
<keyword evidence="3" id="KW-1185">Reference proteome</keyword>
<dbReference type="Gene3D" id="3.40.50.1820">
    <property type="entry name" value="alpha/beta hydrolase"/>
    <property type="match status" value="1"/>
</dbReference>
<accession>I0JR30</accession>
<dbReference type="PANTHER" id="PTHR45763">
    <property type="entry name" value="HYDROLASE, ALPHA/BETA FOLD FAMILY PROTEIN, EXPRESSED-RELATED"/>
    <property type="match status" value="1"/>
</dbReference>
<evidence type="ECO:0000313" key="3">
    <source>
        <dbReference type="Proteomes" id="UP000007397"/>
    </source>
</evidence>
<gene>
    <name evidence="2" type="ordered locus">HBHAL_4258</name>
</gene>
<protein>
    <recommendedName>
        <fullName evidence="1">AB hydrolase-1 domain-containing protein</fullName>
    </recommendedName>
</protein>
<dbReference type="InterPro" id="IPR000073">
    <property type="entry name" value="AB_hydrolase_1"/>
</dbReference>
<dbReference type="SUPFAM" id="SSF53474">
    <property type="entry name" value="alpha/beta-Hydrolases"/>
    <property type="match status" value="1"/>
</dbReference>
<name>I0JR30_HALH3</name>
<evidence type="ECO:0000313" key="2">
    <source>
        <dbReference type="EMBL" id="CCG46600.1"/>
    </source>
</evidence>
<dbReference type="InterPro" id="IPR029058">
    <property type="entry name" value="AB_hydrolase_fold"/>
</dbReference>
<dbReference type="HOGENOM" id="CLU_020336_49_0_9"/>
<dbReference type="RefSeq" id="WP_014644488.1">
    <property type="nucleotide sequence ID" value="NC_017668.1"/>
</dbReference>
<proteinExistence type="predicted"/>
<dbReference type="Pfam" id="PF12697">
    <property type="entry name" value="Abhydrolase_6"/>
    <property type="match status" value="1"/>
</dbReference>
<dbReference type="Proteomes" id="UP000007397">
    <property type="component" value="Chromosome"/>
</dbReference>
<feature type="domain" description="AB hydrolase-1" evidence="1">
    <location>
        <begin position="32"/>
        <end position="282"/>
    </location>
</feature>
<dbReference type="PATRIC" id="fig|866895.3.peg.3290"/>
<dbReference type="AlphaFoldDB" id="I0JR30"/>
<dbReference type="PANTHER" id="PTHR45763:SF46">
    <property type="entry name" value="AB HYDROLASE-1 DOMAIN-CONTAINING PROTEIN"/>
    <property type="match status" value="1"/>
</dbReference>